<dbReference type="Pfam" id="PF03358">
    <property type="entry name" value="FMN_red"/>
    <property type="match status" value="1"/>
</dbReference>
<evidence type="ECO:0000313" key="3">
    <source>
        <dbReference type="Proteomes" id="UP000199306"/>
    </source>
</evidence>
<dbReference type="InterPro" id="IPR005025">
    <property type="entry name" value="FMN_Rdtase-like_dom"/>
</dbReference>
<dbReference type="STRING" id="1079859.SAMN04515674_106104"/>
<dbReference type="GO" id="GO:0005829">
    <property type="term" value="C:cytosol"/>
    <property type="evidence" value="ECO:0007669"/>
    <property type="project" value="TreeGrafter"/>
</dbReference>
<dbReference type="AlphaFoldDB" id="A0A1I5TLI0"/>
<dbReference type="InterPro" id="IPR029039">
    <property type="entry name" value="Flavoprotein-like_sf"/>
</dbReference>
<gene>
    <name evidence="2" type="ORF">SAMN04515674_106104</name>
</gene>
<dbReference type="EMBL" id="FOXH01000006">
    <property type="protein sequence ID" value="SFP83934.1"/>
    <property type="molecule type" value="Genomic_DNA"/>
</dbReference>
<dbReference type="Gene3D" id="3.40.50.360">
    <property type="match status" value="1"/>
</dbReference>
<sequence length="179" mass="18798">MINILAISGSLKSTSSNTAIIKAIAGLSPANVQISLYEGLGDLPHFSPDIDGGKSAESVVHFRKLLQEAQGIIICTPEYAFGMPGVLKNALDWTVSSGELTGKPAAAISASPLYSGGENAHASLMLTLKALSSKVAEKSQLQIPSVYGKFDPEGNVSDEKTKQSLIIVIDSLLQTIENQ</sequence>
<evidence type="ECO:0000259" key="1">
    <source>
        <dbReference type="Pfam" id="PF03358"/>
    </source>
</evidence>
<organism evidence="2 3">
    <name type="scientific">Pseudarcicella hirudinis</name>
    <dbReference type="NCBI Taxonomy" id="1079859"/>
    <lineage>
        <taxon>Bacteria</taxon>
        <taxon>Pseudomonadati</taxon>
        <taxon>Bacteroidota</taxon>
        <taxon>Cytophagia</taxon>
        <taxon>Cytophagales</taxon>
        <taxon>Flectobacillaceae</taxon>
        <taxon>Pseudarcicella</taxon>
    </lineage>
</organism>
<dbReference type="PANTHER" id="PTHR30543:SF21">
    <property type="entry name" value="NAD(P)H-DEPENDENT FMN REDUCTASE LOT6"/>
    <property type="match status" value="1"/>
</dbReference>
<dbReference type="RefSeq" id="WP_092017255.1">
    <property type="nucleotide sequence ID" value="NZ_FOXH01000006.1"/>
</dbReference>
<dbReference type="OrthoDB" id="9812295at2"/>
<protein>
    <submittedName>
        <fullName evidence="2">NAD(P)H-dependent FMN reductase</fullName>
    </submittedName>
</protein>
<accession>A0A1I5TLI0</accession>
<feature type="domain" description="NADPH-dependent FMN reductase-like" evidence="1">
    <location>
        <begin position="3"/>
        <end position="144"/>
    </location>
</feature>
<proteinExistence type="predicted"/>
<dbReference type="SUPFAM" id="SSF52218">
    <property type="entry name" value="Flavoproteins"/>
    <property type="match status" value="1"/>
</dbReference>
<evidence type="ECO:0000313" key="2">
    <source>
        <dbReference type="EMBL" id="SFP83934.1"/>
    </source>
</evidence>
<dbReference type="Proteomes" id="UP000199306">
    <property type="component" value="Unassembled WGS sequence"/>
</dbReference>
<keyword evidence="3" id="KW-1185">Reference proteome</keyword>
<dbReference type="PANTHER" id="PTHR30543">
    <property type="entry name" value="CHROMATE REDUCTASE"/>
    <property type="match status" value="1"/>
</dbReference>
<reference evidence="2 3" key="1">
    <citation type="submission" date="2016-10" db="EMBL/GenBank/DDBJ databases">
        <authorList>
            <person name="de Groot N.N."/>
        </authorList>
    </citation>
    <scope>NUCLEOTIDE SEQUENCE [LARGE SCALE GENOMIC DNA]</scope>
    <source>
        <strain evidence="3">E92,LMG 26720,CCM 7988</strain>
    </source>
</reference>
<name>A0A1I5TLI0_9BACT</name>
<dbReference type="InterPro" id="IPR050712">
    <property type="entry name" value="NAD(P)H-dep_reductase"/>
</dbReference>
<dbReference type="GO" id="GO:0016491">
    <property type="term" value="F:oxidoreductase activity"/>
    <property type="evidence" value="ECO:0007669"/>
    <property type="project" value="InterPro"/>
</dbReference>
<dbReference type="GO" id="GO:0010181">
    <property type="term" value="F:FMN binding"/>
    <property type="evidence" value="ECO:0007669"/>
    <property type="project" value="TreeGrafter"/>
</dbReference>